<keyword evidence="3" id="KW-0472">Membrane</keyword>
<feature type="domain" description="Cell envelope-related transcriptional attenuator" evidence="4">
    <location>
        <begin position="108"/>
        <end position="283"/>
    </location>
</feature>
<reference evidence="5 6" key="1">
    <citation type="submission" date="2017-07" db="EMBL/GenBank/DDBJ databases">
        <title>Paenibacillus herberti R33 genome sequencing and assembly.</title>
        <authorList>
            <person name="Su W."/>
        </authorList>
    </citation>
    <scope>NUCLEOTIDE SEQUENCE [LARGE SCALE GENOMIC DNA]</scope>
    <source>
        <strain evidence="5 6">R33</strain>
    </source>
</reference>
<feature type="compositionally biased region" description="Basic and acidic residues" evidence="2">
    <location>
        <begin position="9"/>
        <end position="18"/>
    </location>
</feature>
<evidence type="ECO:0000313" key="6">
    <source>
        <dbReference type="Proteomes" id="UP000215145"/>
    </source>
</evidence>
<dbReference type="Proteomes" id="UP000215145">
    <property type="component" value="Unassembled WGS sequence"/>
</dbReference>
<evidence type="ECO:0000256" key="3">
    <source>
        <dbReference type="SAM" id="Phobius"/>
    </source>
</evidence>
<dbReference type="InterPro" id="IPR050922">
    <property type="entry name" value="LytR/CpsA/Psr_CW_biosynth"/>
</dbReference>
<name>A0A229P0T0_9BACL</name>
<dbReference type="PANTHER" id="PTHR33392">
    <property type="entry name" value="POLYISOPRENYL-TEICHOIC ACID--PEPTIDOGLYCAN TEICHOIC ACID TRANSFERASE TAGU"/>
    <property type="match status" value="1"/>
</dbReference>
<gene>
    <name evidence="5" type="ORF">CGZ75_02605</name>
</gene>
<evidence type="ECO:0000313" key="5">
    <source>
        <dbReference type="EMBL" id="OXM15641.1"/>
    </source>
</evidence>
<feature type="region of interest" description="Disordered" evidence="2">
    <location>
        <begin position="1"/>
        <end position="33"/>
    </location>
</feature>
<dbReference type="Pfam" id="PF03816">
    <property type="entry name" value="LytR_cpsA_psr"/>
    <property type="match status" value="1"/>
</dbReference>
<evidence type="ECO:0000256" key="2">
    <source>
        <dbReference type="SAM" id="MobiDB-lite"/>
    </source>
</evidence>
<evidence type="ECO:0000259" key="4">
    <source>
        <dbReference type="Pfam" id="PF03816"/>
    </source>
</evidence>
<organism evidence="5 6">
    <name type="scientific">Paenibacillus herberti</name>
    <dbReference type="NCBI Taxonomy" id="1619309"/>
    <lineage>
        <taxon>Bacteria</taxon>
        <taxon>Bacillati</taxon>
        <taxon>Bacillota</taxon>
        <taxon>Bacilli</taxon>
        <taxon>Bacillales</taxon>
        <taxon>Paenibacillaceae</taxon>
        <taxon>Paenibacillus</taxon>
    </lineage>
</organism>
<sequence length="359" mass="39210">MNRGNDYPPRGRREDRGHAGSGNTKGAKPGKKRKSKPVYWFRRMMTLLVVVILAGVGFGAYLLYDANKALDQISSGEQGVSAAQSVRSKPSAMLLMGLDTRGDTGLLNTDVIMVAAFNPQTKSAVVVSIPRDSRVPVEGYKQRKVNSYYAAFIRNAKSKETGISQEAAERQGKLGMKDAIGSYLDIPIDYAATINFKGFSDVVDALGGVKVNVDMDMRYDDHAGQPGGTSIDLKKGVQTLYGEDALGFVRYRKSNDGKNMSSDFERNERQEQVIGAITTKMKSIPGIIRLGKVFGAVGDNMRTDMPESEIRAMLTTYFGIGSGDIEFIPLTGDWRSPYVYVDESALEKAKKALQAKLGE</sequence>
<keyword evidence="3" id="KW-0812">Transmembrane</keyword>
<dbReference type="InterPro" id="IPR004474">
    <property type="entry name" value="LytR_CpsA_psr"/>
</dbReference>
<proteinExistence type="inferred from homology"/>
<dbReference type="EMBL" id="NMUQ01000001">
    <property type="protein sequence ID" value="OXM15641.1"/>
    <property type="molecule type" value="Genomic_DNA"/>
</dbReference>
<comment type="caution">
    <text evidence="5">The sequence shown here is derived from an EMBL/GenBank/DDBJ whole genome shotgun (WGS) entry which is preliminary data.</text>
</comment>
<evidence type="ECO:0000256" key="1">
    <source>
        <dbReference type="ARBA" id="ARBA00006068"/>
    </source>
</evidence>
<dbReference type="NCBIfam" id="TIGR00350">
    <property type="entry name" value="lytR_cpsA_psr"/>
    <property type="match status" value="1"/>
</dbReference>
<feature type="transmembrane region" description="Helical" evidence="3">
    <location>
        <begin position="40"/>
        <end position="64"/>
    </location>
</feature>
<dbReference type="OrthoDB" id="27330at2"/>
<dbReference type="AlphaFoldDB" id="A0A229P0T0"/>
<dbReference type="PANTHER" id="PTHR33392:SF6">
    <property type="entry name" value="POLYISOPRENYL-TEICHOIC ACID--PEPTIDOGLYCAN TEICHOIC ACID TRANSFERASE TAGU"/>
    <property type="match status" value="1"/>
</dbReference>
<dbReference type="Gene3D" id="3.40.630.190">
    <property type="entry name" value="LCP protein"/>
    <property type="match status" value="1"/>
</dbReference>
<keyword evidence="3" id="KW-1133">Transmembrane helix</keyword>
<protein>
    <submittedName>
        <fullName evidence="5">Transcriptional regulator</fullName>
    </submittedName>
</protein>
<accession>A0A229P0T0</accession>
<keyword evidence="6" id="KW-1185">Reference proteome</keyword>
<dbReference type="RefSeq" id="WP_089522734.1">
    <property type="nucleotide sequence ID" value="NZ_NMUQ01000001.1"/>
</dbReference>
<comment type="similarity">
    <text evidence="1">Belongs to the LytR/CpsA/Psr (LCP) family.</text>
</comment>